<dbReference type="SUPFAM" id="SSF103473">
    <property type="entry name" value="MFS general substrate transporter"/>
    <property type="match status" value="1"/>
</dbReference>
<name>A0AAN9YPT0_9PEZI</name>
<keyword evidence="4 7" id="KW-1133">Transmembrane helix</keyword>
<dbReference type="InterPro" id="IPR011701">
    <property type="entry name" value="MFS"/>
</dbReference>
<sequence>MGIHEDSSDSTVKGDHYGDEETVPVDVDSAPVVDWTEEEERGVKRKVDFILLPILGLAFFALQLDRGNISNALTSTITEDLGVTTNQINVGNSLLSMGIVLLEIPSNVLLQRIGPQKWLAGQILAWGLVATLQSLMTNYGSYLATRILLGLCEAGFIPGALYTMSTWYKKSESNLRISIFFLGNLLATATTSLIGAGILSMGARYVEGCITIGIGILFILFIPPAVGNGTPLISFGRWSYFSERESYVLKRRVLLDDPAKVANKLHISARDIWQTVKNPRILLHILISLTGTIPVNAINTYGPSVIKSLGYGTVKANAMASVGHFMASVVVVILGWLCDWTQRRTPGLLVAGVWSVIAFACLRESSTWSSGRRYTATIFSLAMNSIVHILNVGWLSVNCQHPQERSVAMAMIIMGANAGGIAGSQVFRTQDAPLYINAFTACLALGAAVIVMTIALGCWYFVSNKKLDKDGSGPVVTGATEETTPDGHKVELVRKWRWVW</sequence>
<dbReference type="Gene3D" id="1.20.1250.20">
    <property type="entry name" value="MFS general substrate transporter like domains"/>
    <property type="match status" value="2"/>
</dbReference>
<organism evidence="8 9">
    <name type="scientific">Diatrype stigma</name>
    <dbReference type="NCBI Taxonomy" id="117547"/>
    <lineage>
        <taxon>Eukaryota</taxon>
        <taxon>Fungi</taxon>
        <taxon>Dikarya</taxon>
        <taxon>Ascomycota</taxon>
        <taxon>Pezizomycotina</taxon>
        <taxon>Sordariomycetes</taxon>
        <taxon>Xylariomycetidae</taxon>
        <taxon>Xylariales</taxon>
        <taxon>Diatrypaceae</taxon>
        <taxon>Diatrype</taxon>
    </lineage>
</organism>
<feature type="transmembrane region" description="Helical" evidence="7">
    <location>
        <begin position="318"/>
        <end position="338"/>
    </location>
</feature>
<keyword evidence="2" id="KW-0813">Transport</keyword>
<evidence type="ECO:0000256" key="5">
    <source>
        <dbReference type="ARBA" id="ARBA00023136"/>
    </source>
</evidence>
<evidence type="ECO:0000313" key="8">
    <source>
        <dbReference type="EMBL" id="KAK7754398.1"/>
    </source>
</evidence>
<dbReference type="InterPro" id="IPR036259">
    <property type="entry name" value="MFS_trans_sf"/>
</dbReference>
<evidence type="ECO:0000313" key="9">
    <source>
        <dbReference type="Proteomes" id="UP001320420"/>
    </source>
</evidence>
<reference evidence="8 9" key="1">
    <citation type="submission" date="2024-02" db="EMBL/GenBank/DDBJ databases">
        <title>De novo assembly and annotation of 12 fungi associated with fruit tree decline syndrome in Ontario, Canada.</title>
        <authorList>
            <person name="Sulman M."/>
            <person name="Ellouze W."/>
            <person name="Ilyukhin E."/>
        </authorList>
    </citation>
    <scope>NUCLEOTIDE SEQUENCE [LARGE SCALE GENOMIC DNA]</scope>
    <source>
        <strain evidence="8 9">M11/M66-122</strain>
    </source>
</reference>
<feature type="transmembrane region" description="Helical" evidence="7">
    <location>
        <begin position="142"/>
        <end position="163"/>
    </location>
</feature>
<feature type="transmembrane region" description="Helical" evidence="7">
    <location>
        <begin position="434"/>
        <end position="462"/>
    </location>
</feature>
<proteinExistence type="predicted"/>
<evidence type="ECO:0000256" key="7">
    <source>
        <dbReference type="SAM" id="Phobius"/>
    </source>
</evidence>
<evidence type="ECO:0000256" key="1">
    <source>
        <dbReference type="ARBA" id="ARBA00004141"/>
    </source>
</evidence>
<feature type="transmembrane region" description="Helical" evidence="7">
    <location>
        <begin position="281"/>
        <end position="298"/>
    </location>
</feature>
<evidence type="ECO:0000256" key="4">
    <source>
        <dbReference type="ARBA" id="ARBA00022989"/>
    </source>
</evidence>
<comment type="subcellular location">
    <subcellularLocation>
        <location evidence="1">Membrane</location>
        <topology evidence="1">Multi-pass membrane protein</topology>
    </subcellularLocation>
</comment>
<feature type="transmembrane region" description="Helical" evidence="7">
    <location>
        <begin position="175"/>
        <end position="199"/>
    </location>
</feature>
<feature type="region of interest" description="Disordered" evidence="6">
    <location>
        <begin position="1"/>
        <end position="23"/>
    </location>
</feature>
<keyword evidence="5 7" id="KW-0472">Membrane</keyword>
<dbReference type="PANTHER" id="PTHR43791">
    <property type="entry name" value="PERMEASE-RELATED"/>
    <property type="match status" value="1"/>
</dbReference>
<feature type="transmembrane region" description="Helical" evidence="7">
    <location>
        <begin position="345"/>
        <end position="362"/>
    </location>
</feature>
<evidence type="ECO:0000256" key="2">
    <source>
        <dbReference type="ARBA" id="ARBA00022448"/>
    </source>
</evidence>
<feature type="transmembrane region" description="Helical" evidence="7">
    <location>
        <begin position="407"/>
        <end position="428"/>
    </location>
</feature>
<dbReference type="GO" id="GO:0022857">
    <property type="term" value="F:transmembrane transporter activity"/>
    <property type="evidence" value="ECO:0007669"/>
    <property type="project" value="InterPro"/>
</dbReference>
<dbReference type="AlphaFoldDB" id="A0AAN9YPT0"/>
<keyword evidence="3 7" id="KW-0812">Transmembrane</keyword>
<gene>
    <name evidence="8" type="ORF">SLS62_003691</name>
</gene>
<accession>A0AAN9YPT0</accession>
<dbReference type="Pfam" id="PF07690">
    <property type="entry name" value="MFS_1"/>
    <property type="match status" value="1"/>
</dbReference>
<protein>
    <submittedName>
        <fullName evidence="8">Uncharacterized protein</fullName>
    </submittedName>
</protein>
<keyword evidence="9" id="KW-1185">Reference proteome</keyword>
<dbReference type="EMBL" id="JAKJXP020000021">
    <property type="protein sequence ID" value="KAK7754398.1"/>
    <property type="molecule type" value="Genomic_DNA"/>
</dbReference>
<comment type="caution">
    <text evidence="8">The sequence shown here is derived from an EMBL/GenBank/DDBJ whole genome shotgun (WGS) entry which is preliminary data.</text>
</comment>
<feature type="compositionally biased region" description="Basic and acidic residues" evidence="6">
    <location>
        <begin position="1"/>
        <end position="19"/>
    </location>
</feature>
<feature type="transmembrane region" description="Helical" evidence="7">
    <location>
        <begin position="374"/>
        <end position="395"/>
    </location>
</feature>
<evidence type="ECO:0000256" key="6">
    <source>
        <dbReference type="SAM" id="MobiDB-lite"/>
    </source>
</evidence>
<dbReference type="Proteomes" id="UP001320420">
    <property type="component" value="Unassembled WGS sequence"/>
</dbReference>
<dbReference type="GO" id="GO:0016020">
    <property type="term" value="C:membrane"/>
    <property type="evidence" value="ECO:0007669"/>
    <property type="project" value="UniProtKB-SubCell"/>
</dbReference>
<dbReference type="PANTHER" id="PTHR43791:SF32">
    <property type="entry name" value="MAJOR FACILITATOR SUPERFAMILY (MFS) PROFILE DOMAIN-CONTAINING PROTEIN"/>
    <property type="match status" value="1"/>
</dbReference>
<evidence type="ECO:0000256" key="3">
    <source>
        <dbReference type="ARBA" id="ARBA00022692"/>
    </source>
</evidence>
<feature type="transmembrane region" description="Helical" evidence="7">
    <location>
        <begin position="205"/>
        <end position="227"/>
    </location>
</feature>